<reference evidence="1 2" key="1">
    <citation type="submission" date="2013-02" db="EMBL/GenBank/DDBJ databases">
        <title>The Genome Sequence of Acinetobacter bereziniae CIP 70.12.</title>
        <authorList>
            <consortium name="The Broad Institute Genome Sequencing Platform"/>
            <consortium name="The Broad Institute Genome Sequencing Center for Infectious Disease"/>
            <person name="Cerqueira G."/>
            <person name="Feldgarden M."/>
            <person name="Courvalin P."/>
            <person name="Perichon B."/>
            <person name="Grillot-Courvalin C."/>
            <person name="Clermont D."/>
            <person name="Rocha E."/>
            <person name="Yoon E.-J."/>
            <person name="Nemec A."/>
            <person name="Walker B."/>
            <person name="Young S.K."/>
            <person name="Zeng Q."/>
            <person name="Gargeya S."/>
            <person name="Fitzgerald M."/>
            <person name="Haas B."/>
            <person name="Abouelleil A."/>
            <person name="Alvarado L."/>
            <person name="Arachchi H.M."/>
            <person name="Berlin A.M."/>
            <person name="Chapman S.B."/>
            <person name="Dewar J."/>
            <person name="Goldberg J."/>
            <person name="Griggs A."/>
            <person name="Gujja S."/>
            <person name="Hansen M."/>
            <person name="Howarth C."/>
            <person name="Imamovic A."/>
            <person name="Larimer J."/>
            <person name="McCowan C."/>
            <person name="Murphy C."/>
            <person name="Neiman D."/>
            <person name="Pearson M."/>
            <person name="Priest M."/>
            <person name="Roberts A."/>
            <person name="Saif S."/>
            <person name="Shea T."/>
            <person name="Sisk P."/>
            <person name="Sykes S."/>
            <person name="Wortman J."/>
            <person name="Nusbaum C."/>
            <person name="Birren B."/>
        </authorList>
    </citation>
    <scope>NUCLEOTIDE SEQUENCE [LARGE SCALE GENOMIC DNA]</scope>
    <source>
        <strain evidence="1 2">CIP 70.12</strain>
    </source>
</reference>
<dbReference type="OrthoDB" id="6693433at2"/>
<keyword evidence="2" id="KW-1185">Reference proteome</keyword>
<dbReference type="HOGENOM" id="CLU_2068044_0_0_6"/>
<name>N9DRN6_ACIBZ</name>
<gene>
    <name evidence="1" type="ORF">F938_00414</name>
</gene>
<dbReference type="AlphaFoldDB" id="N9DRN6"/>
<organism evidence="1 2">
    <name type="scientific">Acinetobacter bereziniae LMG 1003 = CIP 70.12</name>
    <dbReference type="NCBI Taxonomy" id="981324"/>
    <lineage>
        <taxon>Bacteria</taxon>
        <taxon>Pseudomonadati</taxon>
        <taxon>Pseudomonadota</taxon>
        <taxon>Gammaproteobacteria</taxon>
        <taxon>Moraxellales</taxon>
        <taxon>Moraxellaceae</taxon>
        <taxon>Acinetobacter</taxon>
    </lineage>
</organism>
<protein>
    <recommendedName>
        <fullName evidence="3">Carboxypeptidase regulatory-like domain-containing protein</fullName>
    </recommendedName>
</protein>
<dbReference type="Proteomes" id="UP000013251">
    <property type="component" value="Unassembled WGS sequence"/>
</dbReference>
<evidence type="ECO:0008006" key="3">
    <source>
        <dbReference type="Google" id="ProtNLM"/>
    </source>
</evidence>
<dbReference type="SUPFAM" id="SSF49478">
    <property type="entry name" value="Cna protein B-type domain"/>
    <property type="match status" value="1"/>
</dbReference>
<evidence type="ECO:0000313" key="1">
    <source>
        <dbReference type="EMBL" id="ENW00898.1"/>
    </source>
</evidence>
<comment type="caution">
    <text evidence="1">The sequence shown here is derived from an EMBL/GenBank/DDBJ whole genome shotgun (WGS) entry which is preliminary data.</text>
</comment>
<sequence length="117" mass="13138">MIKIMRVFVGGYNPNYERIKNLGYKILKLQRPVITVANSDQGFGQIKGSTKKLNVIYPGVEVCVFKRSNKQLLWTTLSKSDGSYAFRNLAVGIECFVTAFDPKREYNAVIADGVKAK</sequence>
<dbReference type="RefSeq" id="WP_005028963.1">
    <property type="nucleotide sequence ID" value="NZ_KB849755.1"/>
</dbReference>
<accession>N9DRN6</accession>
<evidence type="ECO:0000313" key="2">
    <source>
        <dbReference type="Proteomes" id="UP000013251"/>
    </source>
</evidence>
<proteinExistence type="predicted"/>
<dbReference type="EMBL" id="APQG01000012">
    <property type="protein sequence ID" value="ENW00898.1"/>
    <property type="molecule type" value="Genomic_DNA"/>
</dbReference>